<sequence>MKQRSDITILFVDDESDILSSIKRFLRREAFNKHFADSGENALELMTKESVDVVVTDLRMPGMNGLELVKTIKKHYPDTIRIILSGSQDIDQIIESINSGEVFRFIPKPVDPVSFKVILNDAVDYYLMKEEREELFHELSVKNQELADANEALQTVTTELQRSEQQYRSMNDAAHDAVFMLDKEQKIIYRNSAAEIMFGFKRDEYRKQHFLDLITSPESLDINLEQFCTVPPENGNICSQNVIQQVEGKRKNGSTLPLEISKGCVHIDTLPHTVIIARDISARIEAEHSRQRYDTLQKALESQIEKKLLQNPAPVTIEGAMVSRLMLSSGHLDGDFTDFVIYDKQHVDILIGDVMGHGIQSALVGAGVKNLFLKSLAQAKSRGGQLPDIEATLTTVHAQCIHELIELGTYTTLLFLRLDLANKEFSIIDCGHTPTIHFHSKTGTCTLLKGTNLPIGMIEKQHYETVSFPVEENDLLVLYSDGITESRSPGSDILFGTERLAALIESHSLLSPKKLIEKIHEAIAAFSGNDKFDDDVTCIVIRIGDTRKKKT</sequence>
<dbReference type="NCBIfam" id="TIGR00229">
    <property type="entry name" value="sensory_box"/>
    <property type="match status" value="1"/>
</dbReference>
<dbReference type="SUPFAM" id="SSF81606">
    <property type="entry name" value="PP2C-like"/>
    <property type="match status" value="1"/>
</dbReference>
<keyword evidence="6" id="KW-0808">Transferase</keyword>
<accession>A0A317T862</accession>
<keyword evidence="1" id="KW-0378">Hydrolase</keyword>
<dbReference type="GO" id="GO:0000160">
    <property type="term" value="P:phosphorelay signal transduction system"/>
    <property type="evidence" value="ECO:0007669"/>
    <property type="project" value="InterPro"/>
</dbReference>
<evidence type="ECO:0000256" key="2">
    <source>
        <dbReference type="PROSITE-ProRule" id="PRU00169"/>
    </source>
</evidence>
<dbReference type="Proteomes" id="UP000246278">
    <property type="component" value="Unassembled WGS sequence"/>
</dbReference>
<dbReference type="SMART" id="SM00331">
    <property type="entry name" value="PP2C_SIG"/>
    <property type="match status" value="1"/>
</dbReference>
<gene>
    <name evidence="6" type="ORF">CR164_05855</name>
</gene>
<comment type="caution">
    <text evidence="6">The sequence shown here is derived from an EMBL/GenBank/DDBJ whole genome shotgun (WGS) entry which is preliminary data.</text>
</comment>
<evidence type="ECO:0000259" key="4">
    <source>
        <dbReference type="PROSITE" id="PS50110"/>
    </source>
</evidence>
<dbReference type="OrthoDB" id="9763484at2"/>
<evidence type="ECO:0000259" key="5">
    <source>
        <dbReference type="PROSITE" id="PS50112"/>
    </source>
</evidence>
<feature type="modified residue" description="4-aspartylphosphate" evidence="2">
    <location>
        <position position="57"/>
    </location>
</feature>
<organism evidence="6 7">
    <name type="scientific">Prosthecochloris marina</name>
    <dbReference type="NCBI Taxonomy" id="2017681"/>
    <lineage>
        <taxon>Bacteria</taxon>
        <taxon>Pseudomonadati</taxon>
        <taxon>Chlorobiota</taxon>
        <taxon>Chlorobiia</taxon>
        <taxon>Chlorobiales</taxon>
        <taxon>Chlorobiaceae</taxon>
        <taxon>Prosthecochloris</taxon>
    </lineage>
</organism>
<dbReference type="PANTHER" id="PTHR43156:SF2">
    <property type="entry name" value="STAGE II SPORULATION PROTEIN E"/>
    <property type="match status" value="1"/>
</dbReference>
<evidence type="ECO:0000313" key="7">
    <source>
        <dbReference type="Proteomes" id="UP000246278"/>
    </source>
</evidence>
<dbReference type="EMBL" id="PDNZ01000003">
    <property type="protein sequence ID" value="PWW82510.1"/>
    <property type="molecule type" value="Genomic_DNA"/>
</dbReference>
<evidence type="ECO:0000313" key="6">
    <source>
        <dbReference type="EMBL" id="PWW82510.1"/>
    </source>
</evidence>
<dbReference type="InterPro" id="IPR052016">
    <property type="entry name" value="Bact_Sigma-Reg"/>
</dbReference>
<dbReference type="Pfam" id="PF00072">
    <property type="entry name" value="Response_reg"/>
    <property type="match status" value="1"/>
</dbReference>
<dbReference type="InterPro" id="IPR036457">
    <property type="entry name" value="PPM-type-like_dom_sf"/>
</dbReference>
<dbReference type="CDD" id="cd17569">
    <property type="entry name" value="REC_HupR-like"/>
    <property type="match status" value="1"/>
</dbReference>
<dbReference type="SUPFAM" id="SSF52172">
    <property type="entry name" value="CheY-like"/>
    <property type="match status" value="1"/>
</dbReference>
<dbReference type="InterPro" id="IPR001932">
    <property type="entry name" value="PPM-type_phosphatase-like_dom"/>
</dbReference>
<dbReference type="Gene3D" id="3.30.450.20">
    <property type="entry name" value="PAS domain"/>
    <property type="match status" value="1"/>
</dbReference>
<dbReference type="InterPro" id="IPR001789">
    <property type="entry name" value="Sig_transdc_resp-reg_receiver"/>
</dbReference>
<dbReference type="RefSeq" id="WP_110022986.1">
    <property type="nucleotide sequence ID" value="NZ_PDNZ01000003.1"/>
</dbReference>
<evidence type="ECO:0000256" key="1">
    <source>
        <dbReference type="ARBA" id="ARBA00022801"/>
    </source>
</evidence>
<dbReference type="PANTHER" id="PTHR43156">
    <property type="entry name" value="STAGE II SPORULATION PROTEIN E-RELATED"/>
    <property type="match status" value="1"/>
</dbReference>
<dbReference type="GO" id="GO:0016791">
    <property type="term" value="F:phosphatase activity"/>
    <property type="evidence" value="ECO:0007669"/>
    <property type="project" value="TreeGrafter"/>
</dbReference>
<dbReference type="GO" id="GO:0006355">
    <property type="term" value="P:regulation of DNA-templated transcription"/>
    <property type="evidence" value="ECO:0007669"/>
    <property type="project" value="InterPro"/>
</dbReference>
<dbReference type="AlphaFoldDB" id="A0A317T862"/>
<dbReference type="PROSITE" id="PS50110">
    <property type="entry name" value="RESPONSE_REGULATORY"/>
    <property type="match status" value="1"/>
</dbReference>
<dbReference type="PROSITE" id="PS50112">
    <property type="entry name" value="PAS"/>
    <property type="match status" value="1"/>
</dbReference>
<dbReference type="GO" id="GO:0016301">
    <property type="term" value="F:kinase activity"/>
    <property type="evidence" value="ECO:0007669"/>
    <property type="project" value="UniProtKB-KW"/>
</dbReference>
<feature type="coiled-coil region" evidence="3">
    <location>
        <begin position="132"/>
        <end position="173"/>
    </location>
</feature>
<evidence type="ECO:0000256" key="3">
    <source>
        <dbReference type="SAM" id="Coils"/>
    </source>
</evidence>
<dbReference type="SMART" id="SM00448">
    <property type="entry name" value="REC"/>
    <property type="match status" value="1"/>
</dbReference>
<dbReference type="SUPFAM" id="SSF55785">
    <property type="entry name" value="PYP-like sensor domain (PAS domain)"/>
    <property type="match status" value="1"/>
</dbReference>
<dbReference type="InterPro" id="IPR000014">
    <property type="entry name" value="PAS"/>
</dbReference>
<name>A0A317T862_9CHLB</name>
<proteinExistence type="predicted"/>
<dbReference type="InterPro" id="IPR011006">
    <property type="entry name" value="CheY-like_superfamily"/>
</dbReference>
<feature type="domain" description="PAS" evidence="5">
    <location>
        <begin position="163"/>
        <end position="219"/>
    </location>
</feature>
<dbReference type="Pfam" id="PF07228">
    <property type="entry name" value="SpoIIE"/>
    <property type="match status" value="1"/>
</dbReference>
<feature type="domain" description="Response regulatory" evidence="4">
    <location>
        <begin position="8"/>
        <end position="123"/>
    </location>
</feature>
<protein>
    <submittedName>
        <fullName evidence="6">Histidine kinase</fullName>
    </submittedName>
</protein>
<keyword evidence="2" id="KW-0597">Phosphoprotein</keyword>
<dbReference type="Gene3D" id="3.60.40.10">
    <property type="entry name" value="PPM-type phosphatase domain"/>
    <property type="match status" value="1"/>
</dbReference>
<dbReference type="CDD" id="cd00130">
    <property type="entry name" value="PAS"/>
    <property type="match status" value="1"/>
</dbReference>
<keyword evidence="6" id="KW-0418">Kinase</keyword>
<keyword evidence="3" id="KW-0175">Coiled coil</keyword>
<dbReference type="SMART" id="SM00091">
    <property type="entry name" value="PAS"/>
    <property type="match status" value="1"/>
</dbReference>
<reference evidence="7" key="1">
    <citation type="submission" date="2017-10" db="EMBL/GenBank/DDBJ databases">
        <authorList>
            <person name="Gaisin V.A."/>
            <person name="Rysina M.S."/>
            <person name="Grouzdev D.S."/>
        </authorList>
    </citation>
    <scope>NUCLEOTIDE SEQUENCE [LARGE SCALE GENOMIC DNA]</scope>
    <source>
        <strain evidence="7">V1</strain>
    </source>
</reference>
<dbReference type="InterPro" id="IPR035965">
    <property type="entry name" value="PAS-like_dom_sf"/>
</dbReference>
<dbReference type="Pfam" id="PF00989">
    <property type="entry name" value="PAS"/>
    <property type="match status" value="1"/>
</dbReference>
<keyword evidence="7" id="KW-1185">Reference proteome</keyword>
<dbReference type="InterPro" id="IPR013767">
    <property type="entry name" value="PAS_fold"/>
</dbReference>
<dbReference type="Gene3D" id="3.40.50.2300">
    <property type="match status" value="1"/>
</dbReference>